<evidence type="ECO:0000313" key="2">
    <source>
        <dbReference type="EMBL" id="GAG52416.1"/>
    </source>
</evidence>
<dbReference type="AlphaFoldDB" id="X0ZWI7"/>
<accession>X0ZWI7</accession>
<protein>
    <recommendedName>
        <fullName evidence="1">DUF362 domain-containing protein</fullName>
    </recommendedName>
</protein>
<feature type="domain" description="DUF362" evidence="1">
    <location>
        <begin position="6"/>
        <end position="118"/>
    </location>
</feature>
<evidence type="ECO:0000259" key="1">
    <source>
        <dbReference type="Pfam" id="PF04015"/>
    </source>
</evidence>
<dbReference type="Pfam" id="PF04015">
    <property type="entry name" value="DUF362"/>
    <property type="match status" value="1"/>
</dbReference>
<dbReference type="InterPro" id="IPR007160">
    <property type="entry name" value="DUF362"/>
</dbReference>
<name>X0ZWI7_9ZZZZ</name>
<sequence>SPLIETEFEGNYLKKPKLPDILVKDKFFISLAIAKTHYLTSITGIIKNLFGLLPKKGKKIYHTDINNIITDLCRFIQPDLCIIDARVGIEGWNGPKTRNIDRFIIGTKPLSTDAIMARIMGFEPGNIQHLAQAAKYNLGSLNPKVVGEEVETSKVQFSPP</sequence>
<feature type="non-terminal residue" evidence="2">
    <location>
        <position position="1"/>
    </location>
</feature>
<proteinExistence type="predicted"/>
<comment type="caution">
    <text evidence="2">The sequence shown here is derived from an EMBL/GenBank/DDBJ whole genome shotgun (WGS) entry which is preliminary data.</text>
</comment>
<dbReference type="EMBL" id="BARS01053570">
    <property type="protein sequence ID" value="GAG52416.1"/>
    <property type="molecule type" value="Genomic_DNA"/>
</dbReference>
<organism evidence="2">
    <name type="scientific">marine sediment metagenome</name>
    <dbReference type="NCBI Taxonomy" id="412755"/>
    <lineage>
        <taxon>unclassified sequences</taxon>
        <taxon>metagenomes</taxon>
        <taxon>ecological metagenomes</taxon>
    </lineage>
</organism>
<reference evidence="2" key="1">
    <citation type="journal article" date="2014" name="Front. Microbiol.">
        <title>High frequency of phylogenetically diverse reductive dehalogenase-homologous genes in deep subseafloor sedimentary metagenomes.</title>
        <authorList>
            <person name="Kawai M."/>
            <person name="Futagami T."/>
            <person name="Toyoda A."/>
            <person name="Takaki Y."/>
            <person name="Nishi S."/>
            <person name="Hori S."/>
            <person name="Arai W."/>
            <person name="Tsubouchi T."/>
            <person name="Morono Y."/>
            <person name="Uchiyama I."/>
            <person name="Ito T."/>
            <person name="Fujiyama A."/>
            <person name="Inagaki F."/>
            <person name="Takami H."/>
        </authorList>
    </citation>
    <scope>NUCLEOTIDE SEQUENCE</scope>
    <source>
        <strain evidence="2">Expedition CK06-06</strain>
    </source>
</reference>
<gene>
    <name evidence="2" type="ORF">S01H1_79461</name>
</gene>